<proteinExistence type="predicted"/>
<organism evidence="2 3">
    <name type="scientific">Papilio machaon</name>
    <name type="common">Old World swallowtail butterfly</name>
    <dbReference type="NCBI Taxonomy" id="76193"/>
    <lineage>
        <taxon>Eukaryota</taxon>
        <taxon>Metazoa</taxon>
        <taxon>Ecdysozoa</taxon>
        <taxon>Arthropoda</taxon>
        <taxon>Hexapoda</taxon>
        <taxon>Insecta</taxon>
        <taxon>Pterygota</taxon>
        <taxon>Neoptera</taxon>
        <taxon>Endopterygota</taxon>
        <taxon>Lepidoptera</taxon>
        <taxon>Glossata</taxon>
        <taxon>Ditrysia</taxon>
        <taxon>Papilionoidea</taxon>
        <taxon>Papilionidae</taxon>
        <taxon>Papilioninae</taxon>
        <taxon>Papilio</taxon>
    </lineage>
</organism>
<evidence type="ECO:0000313" key="3">
    <source>
        <dbReference type="Proteomes" id="UP000053240"/>
    </source>
</evidence>
<dbReference type="AlphaFoldDB" id="A0A194R5N4"/>
<dbReference type="InParanoid" id="A0A194R5N4"/>
<protein>
    <submittedName>
        <fullName evidence="2">Uncharacterized protein</fullName>
    </submittedName>
</protein>
<dbReference type="EMBL" id="KQ460685">
    <property type="protein sequence ID" value="KPJ12824.1"/>
    <property type="molecule type" value="Genomic_DNA"/>
</dbReference>
<keyword evidence="3" id="KW-1185">Reference proteome</keyword>
<gene>
    <name evidence="2" type="ORF">RR48_10454</name>
</gene>
<name>A0A194R5N4_PAPMA</name>
<feature type="region of interest" description="Disordered" evidence="1">
    <location>
        <begin position="258"/>
        <end position="327"/>
    </location>
</feature>
<evidence type="ECO:0000256" key="1">
    <source>
        <dbReference type="SAM" id="MobiDB-lite"/>
    </source>
</evidence>
<dbReference type="Proteomes" id="UP000053240">
    <property type="component" value="Unassembled WGS sequence"/>
</dbReference>
<feature type="compositionally biased region" description="Low complexity" evidence="1">
    <location>
        <begin position="316"/>
        <end position="327"/>
    </location>
</feature>
<feature type="compositionally biased region" description="Basic and acidic residues" evidence="1">
    <location>
        <begin position="259"/>
        <end position="270"/>
    </location>
</feature>
<feature type="compositionally biased region" description="Polar residues" evidence="1">
    <location>
        <begin position="305"/>
        <end position="314"/>
    </location>
</feature>
<evidence type="ECO:0000313" key="2">
    <source>
        <dbReference type="EMBL" id="KPJ12824.1"/>
    </source>
</evidence>
<sequence length="363" mass="41173">MIYDIREEIFETALNICYQNYMKKQNVTFTVHCAVKAWLKIIDWYFYRHDPGEEVSASPACFIPKREASWQPDEPPEPSPRDPFCRQKLVVLEDETQDIPKEGFSITSLDYPVIEEIPEECRREVSASPACFIPKREASWQPDEPPEPSPRDPFCRQKLVVLEDETQDIPKEGFSITSLDYPVIEEIPEECRFPGRVNIQMEEEDMSSEAGGSQDYEVSYQSYPSLYNYSVASSTTSVFTSEDNLVAESEVLQKVTDYGSDKALKADSPKKKLSRVAQSSVTMGSAEASVKSSHSRRQPFIQPFGPSSQSTRSRATLPPLSTSSQSRLSIISDCRLRNLRLDTQFEVGSEKVDLSSVENVKRK</sequence>
<accession>A0A194R5N4</accession>
<reference evidence="2 3" key="1">
    <citation type="journal article" date="2015" name="Nat. Commun.">
        <title>Outbred genome sequencing and CRISPR/Cas9 gene editing in butterflies.</title>
        <authorList>
            <person name="Li X."/>
            <person name="Fan D."/>
            <person name="Zhang W."/>
            <person name="Liu G."/>
            <person name="Zhang L."/>
            <person name="Zhao L."/>
            <person name="Fang X."/>
            <person name="Chen L."/>
            <person name="Dong Y."/>
            <person name="Chen Y."/>
            <person name="Ding Y."/>
            <person name="Zhao R."/>
            <person name="Feng M."/>
            <person name="Zhu Y."/>
            <person name="Feng Y."/>
            <person name="Jiang X."/>
            <person name="Zhu D."/>
            <person name="Xiang H."/>
            <person name="Feng X."/>
            <person name="Li S."/>
            <person name="Wang J."/>
            <person name="Zhang G."/>
            <person name="Kronforst M.R."/>
            <person name="Wang W."/>
        </authorList>
    </citation>
    <scope>NUCLEOTIDE SEQUENCE [LARGE SCALE GENOMIC DNA]</scope>
    <source>
        <strain evidence="2">Ya'a_city_454_Pm</strain>
        <tissue evidence="2">Whole body</tissue>
    </source>
</reference>
<dbReference type="STRING" id="76193.A0A194R5N4"/>